<evidence type="ECO:0000256" key="1">
    <source>
        <dbReference type="SAM" id="SignalP"/>
    </source>
</evidence>
<evidence type="ECO:0000313" key="2">
    <source>
        <dbReference type="EMBL" id="MTR82373.1"/>
    </source>
</evidence>
<accession>A0A844KRE4</accession>
<keyword evidence="1" id="KW-0732">Signal</keyword>
<reference evidence="2 3" key="1">
    <citation type="journal article" date="2019" name="Nat. Med.">
        <title>A library of human gut bacterial isolates paired with longitudinal multiomics data enables mechanistic microbiome research.</title>
        <authorList>
            <person name="Poyet M."/>
            <person name="Groussin M."/>
            <person name="Gibbons S.M."/>
            <person name="Avila-Pacheco J."/>
            <person name="Jiang X."/>
            <person name="Kearney S.M."/>
            <person name="Perrotta A.R."/>
            <person name="Berdy B."/>
            <person name="Zhao S."/>
            <person name="Lieberman T.D."/>
            <person name="Swanson P.K."/>
            <person name="Smith M."/>
            <person name="Roesemann S."/>
            <person name="Alexander J.E."/>
            <person name="Rich S.A."/>
            <person name="Livny J."/>
            <person name="Vlamakis H."/>
            <person name="Clish C."/>
            <person name="Bullock K."/>
            <person name="Deik A."/>
            <person name="Scott J."/>
            <person name="Pierce K.A."/>
            <person name="Xavier R.J."/>
            <person name="Alm E.J."/>
        </authorList>
    </citation>
    <scope>NUCLEOTIDE SEQUENCE [LARGE SCALE GENOMIC DNA]</scope>
    <source>
        <strain evidence="2 3">BIOML-A1</strain>
    </source>
</reference>
<name>A0A844KRE4_9FIRM</name>
<dbReference type="Proteomes" id="UP000446657">
    <property type="component" value="Unassembled WGS sequence"/>
</dbReference>
<sequence length="236" mass="25630">MKRAAGKMIGLLTGMSMTALISAGCGAESTEMVTVTFMNGEEELGSVETEAGKALTEASYTDYENAGDDFEGWFKTPTYLEASEVDLSTAEFEKDTVLYGLFKSDTVTEDSRKWYIVGTSETGALATTNWAADIPDDDKALFELQKTDNPNEYAVTLDLCAGDQFQLIADWSWDTQLGFGYVTDYDSSQIENGGGLSGSDKTSNINVLQDGNYTITIVTNPNDMAQTQFSIVRNGD</sequence>
<proteinExistence type="predicted"/>
<dbReference type="AlphaFoldDB" id="A0A844KRE4"/>
<evidence type="ECO:0000313" key="3">
    <source>
        <dbReference type="Proteomes" id="UP000446657"/>
    </source>
</evidence>
<organism evidence="2 3">
    <name type="scientific">Roseburia faecis</name>
    <dbReference type="NCBI Taxonomy" id="301302"/>
    <lineage>
        <taxon>Bacteria</taxon>
        <taxon>Bacillati</taxon>
        <taxon>Bacillota</taxon>
        <taxon>Clostridia</taxon>
        <taxon>Lachnospirales</taxon>
        <taxon>Lachnospiraceae</taxon>
        <taxon>Roseburia</taxon>
    </lineage>
</organism>
<feature type="signal peptide" evidence="1">
    <location>
        <begin position="1"/>
        <end position="23"/>
    </location>
</feature>
<gene>
    <name evidence="2" type="ORF">GMD30_11910</name>
</gene>
<comment type="caution">
    <text evidence="2">The sequence shown here is derived from an EMBL/GenBank/DDBJ whole genome shotgun (WGS) entry which is preliminary data.</text>
</comment>
<dbReference type="RefSeq" id="WP_155177168.1">
    <property type="nucleotide sequence ID" value="NZ_WNAK01000022.1"/>
</dbReference>
<feature type="chain" id="PRO_5038511429" evidence="1">
    <location>
        <begin position="24"/>
        <end position="236"/>
    </location>
</feature>
<dbReference type="Gene3D" id="2.60.40.3620">
    <property type="match status" value="1"/>
</dbReference>
<dbReference type="PROSITE" id="PS51257">
    <property type="entry name" value="PROKAR_LIPOPROTEIN"/>
    <property type="match status" value="1"/>
</dbReference>
<dbReference type="EMBL" id="WNAL01000025">
    <property type="protein sequence ID" value="MTR82373.1"/>
    <property type="molecule type" value="Genomic_DNA"/>
</dbReference>
<protein>
    <submittedName>
        <fullName evidence="2">Uncharacterized protein</fullName>
    </submittedName>
</protein>